<dbReference type="EMBL" id="CP032624">
    <property type="protein sequence ID" value="AYG04629.1"/>
    <property type="molecule type" value="Genomic_DNA"/>
</dbReference>
<accession>A0A387BUD9</accession>
<organism evidence="1 2">
    <name type="scientific">Gryllotalpicola protaetiae</name>
    <dbReference type="NCBI Taxonomy" id="2419771"/>
    <lineage>
        <taxon>Bacteria</taxon>
        <taxon>Bacillati</taxon>
        <taxon>Actinomycetota</taxon>
        <taxon>Actinomycetes</taxon>
        <taxon>Micrococcales</taxon>
        <taxon>Microbacteriaceae</taxon>
        <taxon>Gryllotalpicola</taxon>
    </lineage>
</organism>
<sequence>MAAFLDQGWPAFISADAVAAQYLPSVRERFADLELLVVDGDRYVGAGWAVPIVWDGSAGSLPEGYSDSLRRSVTEETAHTPNTLVVCAAQIDQAEQGRGIAADLLRAFREQAVARGLEYLIVPLRPTLKHRYPLTAIADYAAWIRADGAPFDPWLRTHWRMGARVLATAAQSQTMTGTIAEWEDWTGMTLPDAGDYIIPGGLAPLRIDDNGNGTYVEPNIWVQHPLDTPAH</sequence>
<proteinExistence type="predicted"/>
<dbReference type="SUPFAM" id="SSF55729">
    <property type="entry name" value="Acyl-CoA N-acyltransferases (Nat)"/>
    <property type="match status" value="1"/>
</dbReference>
<dbReference type="KEGG" id="gry:D7I44_14595"/>
<gene>
    <name evidence="1" type="ORF">D7I44_14595</name>
</gene>
<dbReference type="InterPro" id="IPR016181">
    <property type="entry name" value="Acyl_CoA_acyltransferase"/>
</dbReference>
<keyword evidence="2" id="KW-1185">Reference proteome</keyword>
<evidence type="ECO:0008006" key="3">
    <source>
        <dbReference type="Google" id="ProtNLM"/>
    </source>
</evidence>
<dbReference type="Proteomes" id="UP000275069">
    <property type="component" value="Chromosome"/>
</dbReference>
<dbReference type="OrthoDB" id="342444at2"/>
<protein>
    <recommendedName>
        <fullName evidence="3">GNAT family N-acetyltransferase</fullName>
    </recommendedName>
</protein>
<dbReference type="AlphaFoldDB" id="A0A387BUD9"/>
<name>A0A387BUD9_9MICO</name>
<dbReference type="Gene3D" id="3.40.630.30">
    <property type="match status" value="1"/>
</dbReference>
<reference evidence="1 2" key="1">
    <citation type="submission" date="2018-09" db="EMBL/GenBank/DDBJ databases">
        <title>Genome sequencing of strain 2DFW10M-5.</title>
        <authorList>
            <person name="Heo J."/>
            <person name="Kim S.-J."/>
            <person name="Kwon S.-W."/>
        </authorList>
    </citation>
    <scope>NUCLEOTIDE SEQUENCE [LARGE SCALE GENOMIC DNA]</scope>
    <source>
        <strain evidence="1 2">2DFW10M-5</strain>
    </source>
</reference>
<evidence type="ECO:0000313" key="1">
    <source>
        <dbReference type="EMBL" id="AYG04629.1"/>
    </source>
</evidence>
<evidence type="ECO:0000313" key="2">
    <source>
        <dbReference type="Proteomes" id="UP000275069"/>
    </source>
</evidence>